<dbReference type="Gene3D" id="3.30.420.40">
    <property type="match status" value="1"/>
</dbReference>
<dbReference type="GO" id="GO:0004340">
    <property type="term" value="F:glucokinase activity"/>
    <property type="evidence" value="ECO:0007669"/>
    <property type="project" value="InterPro"/>
</dbReference>
<protein>
    <recommendedName>
        <fullName evidence="4">Glucokinase</fullName>
    </recommendedName>
</protein>
<organism evidence="3">
    <name type="scientific">marine sediment metagenome</name>
    <dbReference type="NCBI Taxonomy" id="412755"/>
    <lineage>
        <taxon>unclassified sequences</taxon>
        <taxon>metagenomes</taxon>
        <taxon>ecological metagenomes</taxon>
    </lineage>
</organism>
<dbReference type="AlphaFoldDB" id="A0A0F9S594"/>
<gene>
    <name evidence="3" type="ORF">LCGC14_0495500</name>
</gene>
<reference evidence="3" key="1">
    <citation type="journal article" date="2015" name="Nature">
        <title>Complex archaea that bridge the gap between prokaryotes and eukaryotes.</title>
        <authorList>
            <person name="Spang A."/>
            <person name="Saw J.H."/>
            <person name="Jorgensen S.L."/>
            <person name="Zaremba-Niedzwiedzka K."/>
            <person name="Martijn J."/>
            <person name="Lind A.E."/>
            <person name="van Eijk R."/>
            <person name="Schleper C."/>
            <person name="Guy L."/>
            <person name="Ettema T.J."/>
        </authorList>
    </citation>
    <scope>NUCLEOTIDE SEQUENCE</scope>
</reference>
<dbReference type="HAMAP" id="MF_00524">
    <property type="entry name" value="Glucokinase"/>
    <property type="match status" value="1"/>
</dbReference>
<dbReference type="Pfam" id="PF02685">
    <property type="entry name" value="Glucokinase"/>
    <property type="match status" value="1"/>
</dbReference>
<name>A0A0F9S594_9ZZZZ</name>
<comment type="caution">
    <text evidence="3">The sequence shown here is derived from an EMBL/GenBank/DDBJ whole genome shotgun (WGS) entry which is preliminary data.</text>
</comment>
<dbReference type="InterPro" id="IPR043129">
    <property type="entry name" value="ATPase_NBD"/>
</dbReference>
<evidence type="ECO:0000313" key="3">
    <source>
        <dbReference type="EMBL" id="KKN64025.1"/>
    </source>
</evidence>
<proteinExistence type="inferred from homology"/>
<dbReference type="Gene3D" id="3.40.367.20">
    <property type="match status" value="1"/>
</dbReference>
<dbReference type="GO" id="GO:0005536">
    <property type="term" value="F:D-glucose binding"/>
    <property type="evidence" value="ECO:0007669"/>
    <property type="project" value="InterPro"/>
</dbReference>
<sequence length="328" mass="35715">MTHVLVADIGGTKTLFQLTTENGDVLSEKEYVSQQFARFDLVLAEFLAQDQIKLCMIKRACFAVAGPVSGRNANVTNLPWQLNADELAHHLKLDNVYLCNDFEAVAHGISCLTENEIVTLQQGEPDQTMPRAIIGAGTGLGQALLFPTSNGWHVVSTEGGHTDFAPTNNKQILLLEHLIQRFGHVSYERVVSGAGLVTIYHFLRAYEQEGENPQLHQAMMAGDPAAAISEFANHQQDGLAVEALDLFIQIYGAQAGNLALTTTPRGGLYLAGGIAAKNIERFKQGLFINSFLAKGRMQPLLEKIPVHLIIQPKVGLLGARLLAQKIIV</sequence>
<evidence type="ECO:0008006" key="4">
    <source>
        <dbReference type="Google" id="ProtNLM"/>
    </source>
</evidence>
<dbReference type="InterPro" id="IPR003836">
    <property type="entry name" value="Glucokinase"/>
</dbReference>
<dbReference type="NCBIfam" id="TIGR00749">
    <property type="entry name" value="glk"/>
    <property type="match status" value="1"/>
</dbReference>
<evidence type="ECO:0000256" key="1">
    <source>
        <dbReference type="ARBA" id="ARBA00022679"/>
    </source>
</evidence>
<dbReference type="GO" id="GO:0005524">
    <property type="term" value="F:ATP binding"/>
    <property type="evidence" value="ECO:0007669"/>
    <property type="project" value="InterPro"/>
</dbReference>
<evidence type="ECO:0000256" key="2">
    <source>
        <dbReference type="ARBA" id="ARBA00022777"/>
    </source>
</evidence>
<accession>A0A0F9S594</accession>
<keyword evidence="2" id="KW-0418">Kinase</keyword>
<dbReference type="GO" id="GO:0006096">
    <property type="term" value="P:glycolytic process"/>
    <property type="evidence" value="ECO:0007669"/>
    <property type="project" value="InterPro"/>
</dbReference>
<dbReference type="PANTHER" id="PTHR47363:SF1">
    <property type="entry name" value="GLUCOKINASE"/>
    <property type="match status" value="1"/>
</dbReference>
<dbReference type="PANTHER" id="PTHR47363">
    <property type="entry name" value="GLUCOKINASE"/>
    <property type="match status" value="1"/>
</dbReference>
<dbReference type="SUPFAM" id="SSF53067">
    <property type="entry name" value="Actin-like ATPase domain"/>
    <property type="match status" value="1"/>
</dbReference>
<dbReference type="NCBIfam" id="NF001415">
    <property type="entry name" value="PRK00292.1-2"/>
    <property type="match status" value="1"/>
</dbReference>
<keyword evidence="1" id="KW-0808">Transferase</keyword>
<dbReference type="CDD" id="cd24008">
    <property type="entry name" value="ASKHA_NBD_GLK"/>
    <property type="match status" value="1"/>
</dbReference>
<dbReference type="EMBL" id="LAZR01000569">
    <property type="protein sequence ID" value="KKN64025.1"/>
    <property type="molecule type" value="Genomic_DNA"/>
</dbReference>